<dbReference type="Proteomes" id="UP000535511">
    <property type="component" value="Unassembled WGS sequence"/>
</dbReference>
<reference evidence="1 2" key="1">
    <citation type="submission" date="2020-07" db="EMBL/GenBank/DDBJ databases">
        <title>Sequencing the genomes of 1000 actinobacteria strains.</title>
        <authorList>
            <person name="Klenk H.-P."/>
        </authorList>
    </citation>
    <scope>NUCLEOTIDE SEQUENCE [LARGE SCALE GENOMIC DNA]</scope>
    <source>
        <strain evidence="1 2">DSM 21350</strain>
    </source>
</reference>
<gene>
    <name evidence="1" type="ORF">BJZ21_001642</name>
</gene>
<dbReference type="EMBL" id="JACCBG010000001">
    <property type="protein sequence ID" value="NYD41559.1"/>
    <property type="molecule type" value="Genomic_DNA"/>
</dbReference>
<evidence type="ECO:0000313" key="2">
    <source>
        <dbReference type="Proteomes" id="UP000535511"/>
    </source>
</evidence>
<accession>A0A7Y9JBT4</accession>
<protein>
    <recommendedName>
        <fullName evidence="3">DUF3303 domain-containing protein</fullName>
    </recommendedName>
</protein>
<evidence type="ECO:0000313" key="1">
    <source>
        <dbReference type="EMBL" id="NYD41559.1"/>
    </source>
</evidence>
<evidence type="ECO:0008006" key="3">
    <source>
        <dbReference type="Google" id="ProtNLM"/>
    </source>
</evidence>
<keyword evidence="2" id="KW-1185">Reference proteome</keyword>
<name>A0A7Y9JBT4_9ACTN</name>
<dbReference type="InterPro" id="IPR021734">
    <property type="entry name" value="DUF3303"/>
</dbReference>
<sequence>MQRLYLTSYRFRGDLDDDDLQDLTKKFAEVGQSPDVMAHYVTLDGRGGFLVQSAEGDPEEGYRTTLQYGPWIEFESTPVTTIEEAFPVIQSVYG</sequence>
<dbReference type="Pfam" id="PF11746">
    <property type="entry name" value="DUF3303"/>
    <property type="match status" value="1"/>
</dbReference>
<dbReference type="RefSeq" id="WP_179663290.1">
    <property type="nucleotide sequence ID" value="NZ_JACCBG010000001.1"/>
</dbReference>
<comment type="caution">
    <text evidence="1">The sequence shown here is derived from an EMBL/GenBank/DDBJ whole genome shotgun (WGS) entry which is preliminary data.</text>
</comment>
<organism evidence="1 2">
    <name type="scientific">Nocardioides panaciterrulae</name>
    <dbReference type="NCBI Taxonomy" id="661492"/>
    <lineage>
        <taxon>Bacteria</taxon>
        <taxon>Bacillati</taxon>
        <taxon>Actinomycetota</taxon>
        <taxon>Actinomycetes</taxon>
        <taxon>Propionibacteriales</taxon>
        <taxon>Nocardioidaceae</taxon>
        <taxon>Nocardioides</taxon>
    </lineage>
</organism>
<proteinExistence type="predicted"/>
<dbReference type="AlphaFoldDB" id="A0A7Y9JBT4"/>